<dbReference type="OrthoDB" id="6513042at2759"/>
<keyword evidence="1" id="KW-0547">Nucleotide-binding</keyword>
<organism evidence="6 7">
    <name type="scientific">Funneliformis geosporum</name>
    <dbReference type="NCBI Taxonomy" id="1117311"/>
    <lineage>
        <taxon>Eukaryota</taxon>
        <taxon>Fungi</taxon>
        <taxon>Fungi incertae sedis</taxon>
        <taxon>Mucoromycota</taxon>
        <taxon>Glomeromycotina</taxon>
        <taxon>Glomeromycetes</taxon>
        <taxon>Glomerales</taxon>
        <taxon>Glomeraceae</taxon>
        <taxon>Funneliformis</taxon>
    </lineage>
</organism>
<protein>
    <submittedName>
        <fullName evidence="6">13097_t:CDS:1</fullName>
    </submittedName>
</protein>
<dbReference type="PANTHER" id="PTHR43788">
    <property type="entry name" value="DNA2/NAM7 HELICASE FAMILY MEMBER"/>
    <property type="match status" value="1"/>
</dbReference>
<dbReference type="Pfam" id="PF13087">
    <property type="entry name" value="AAA_12"/>
    <property type="match status" value="1"/>
</dbReference>
<keyword evidence="7" id="KW-1185">Reference proteome</keyword>
<dbReference type="SUPFAM" id="SSF52540">
    <property type="entry name" value="P-loop containing nucleoside triphosphate hydrolases"/>
    <property type="match status" value="1"/>
</dbReference>
<evidence type="ECO:0000313" key="6">
    <source>
        <dbReference type="EMBL" id="CAI2169575.1"/>
    </source>
</evidence>
<dbReference type="GO" id="GO:0043139">
    <property type="term" value="F:5'-3' DNA helicase activity"/>
    <property type="evidence" value="ECO:0007669"/>
    <property type="project" value="TreeGrafter"/>
</dbReference>
<dbReference type="Gene3D" id="3.40.50.300">
    <property type="entry name" value="P-loop containing nucleotide triphosphate hydrolases"/>
    <property type="match status" value="2"/>
</dbReference>
<comment type="caution">
    <text evidence="6">The sequence shown here is derived from an EMBL/GenBank/DDBJ whole genome shotgun (WGS) entry which is preliminary data.</text>
</comment>
<evidence type="ECO:0000256" key="2">
    <source>
        <dbReference type="ARBA" id="ARBA00022801"/>
    </source>
</evidence>
<dbReference type="EMBL" id="CAMKVN010000598">
    <property type="protein sequence ID" value="CAI2169575.1"/>
    <property type="molecule type" value="Genomic_DNA"/>
</dbReference>
<sequence>MMELENKKNAKLLGLIKLKDKLLNLNPLYNRKIRFSLSESQEARENFSLDLESFFQSSTPEVISRFQKKVVHLQKKNLAVQQEKGYKALFLGVIFVRGYFYNRQNILRLVNAPLFLLPCDFDIKKTKKLSLFFYSERKINYNLLYYLQKELGLTKEKLTYFENKLKNNQGMDGKNYLSFLTQELQTLVAASPVKIKLSRTISSLMREKNNFLTEREEKSRGTSIKRKSEYFQPEPFVRLTLSNKPKNYPENELEIVLNFCLTIDSEPNLSLFRDFEEIVEEYSQGKTINWSKSALALLRGEAENILSYPEPKETSQQRKPLYLPFASDPSQTHILKKIFRDFVQNTLCIDGPPGTGKSQLICNLLANALIYQKKVLVVCEKEVALKVIYDKLGIIGLNFLIIKINELAQTRQIYQEILNRLENNQQERSNYYEYSNGEKQMASLEEREASNLRKIVNYCQVAKEFQTSRQIPLQKVYLKFDRKHQLSPTLIRISKWVKNKEQLDKLKDDLEKYISKFSKIFDIINNLLKELKGEKVEINLLSLILSTKLAQECSKNHQSTKLLESKLKGEEKFLITIQQFVSEEFLAIGELHFFLAKFDESAKENISYFFQKILVDQELSYLDNYNELTRIQREQSEIIRRKKDLVKIILKNKQKENLDELSANQLLAKELNKKRKISSLKKLFPELQEEEIENLLNETGKNINLEIDDLEKNSNLLTYAKKYARNKEKLTLLYHYRSRHPELIEFSNQAFYNGILQIVSASEKKNYLPPIEYHYQPEGRWINTENEIEARYIAQLLKTLPTDKEIGIITFNVKQQGKIEDYIDKERNQYKNLFIKNLEEVQGDERDIIIFSIGYARNEEGKFYLHFGPLGQEGGEKRLNVAISRAREKVIVVTSLLPSDLSRITDEDENRKLGSKLFKKYLEYAYYCGKNQSENTQNILKKLPEIVNASLYEKDSGLKDFDSLFEEKVYNELVKNIEGYKIHKQIKSVGYHIDLALWDNQIKQYILGIECDGYY</sequence>
<dbReference type="Proteomes" id="UP001153678">
    <property type="component" value="Unassembled WGS sequence"/>
</dbReference>
<gene>
    <name evidence="6" type="ORF">FWILDA_LOCUS4147</name>
</gene>
<dbReference type="AlphaFoldDB" id="A0A9W4WWV8"/>
<dbReference type="CDD" id="cd18808">
    <property type="entry name" value="SF1_C_Upf1"/>
    <property type="match status" value="1"/>
</dbReference>
<feature type="domain" description="DNA2/NAM7 helicase-like C-terminal" evidence="5">
    <location>
        <begin position="723"/>
        <end position="894"/>
    </location>
</feature>
<accession>A0A9W4WWV8</accession>
<evidence type="ECO:0000313" key="7">
    <source>
        <dbReference type="Proteomes" id="UP001153678"/>
    </source>
</evidence>
<evidence type="ECO:0000256" key="3">
    <source>
        <dbReference type="ARBA" id="ARBA00022806"/>
    </source>
</evidence>
<evidence type="ECO:0000256" key="4">
    <source>
        <dbReference type="ARBA" id="ARBA00022840"/>
    </source>
</evidence>
<dbReference type="PANTHER" id="PTHR43788:SF8">
    <property type="entry name" value="DNA-BINDING PROTEIN SMUBP-2"/>
    <property type="match status" value="1"/>
</dbReference>
<proteinExistence type="predicted"/>
<dbReference type="InterPro" id="IPR027417">
    <property type="entry name" value="P-loop_NTPase"/>
</dbReference>
<evidence type="ECO:0000259" key="5">
    <source>
        <dbReference type="Pfam" id="PF13087"/>
    </source>
</evidence>
<dbReference type="InterPro" id="IPR041679">
    <property type="entry name" value="DNA2/NAM7-like_C"/>
</dbReference>
<evidence type="ECO:0000256" key="1">
    <source>
        <dbReference type="ARBA" id="ARBA00022741"/>
    </source>
</evidence>
<dbReference type="InterPro" id="IPR047187">
    <property type="entry name" value="SF1_C_Upf1"/>
</dbReference>
<dbReference type="GO" id="GO:0005524">
    <property type="term" value="F:ATP binding"/>
    <property type="evidence" value="ECO:0007669"/>
    <property type="project" value="UniProtKB-KW"/>
</dbReference>
<dbReference type="GO" id="GO:0016787">
    <property type="term" value="F:hydrolase activity"/>
    <property type="evidence" value="ECO:0007669"/>
    <property type="project" value="UniProtKB-KW"/>
</dbReference>
<name>A0A9W4WWV8_9GLOM</name>
<dbReference type="InterPro" id="IPR050534">
    <property type="entry name" value="Coronavir_polyprotein_1ab"/>
</dbReference>
<keyword evidence="3" id="KW-0347">Helicase</keyword>
<reference evidence="6" key="1">
    <citation type="submission" date="2022-08" db="EMBL/GenBank/DDBJ databases">
        <authorList>
            <person name="Kallberg Y."/>
            <person name="Tangrot J."/>
            <person name="Rosling A."/>
        </authorList>
    </citation>
    <scope>NUCLEOTIDE SEQUENCE</scope>
    <source>
        <strain evidence="6">Wild A</strain>
    </source>
</reference>
<keyword evidence="4" id="KW-0067">ATP-binding</keyword>
<keyword evidence="2" id="KW-0378">Hydrolase</keyword>